<accession>A0A0C1IUG1</accession>
<dbReference type="Proteomes" id="UP000031408">
    <property type="component" value="Unassembled WGS sequence"/>
</dbReference>
<name>A0A0C1IUG1_9BACT</name>
<dbReference type="EMBL" id="JSVC01000015">
    <property type="protein sequence ID" value="KIC94119.1"/>
    <property type="molecule type" value="Genomic_DNA"/>
</dbReference>
<dbReference type="RefSeq" id="WP_039140741.1">
    <property type="nucleotide sequence ID" value="NZ_JSVC01000015.1"/>
</dbReference>
<comment type="caution">
    <text evidence="1">The sequence shown here is derived from an EMBL/GenBank/DDBJ whole genome shotgun (WGS) entry which is preliminary data.</text>
</comment>
<evidence type="ECO:0008006" key="3">
    <source>
        <dbReference type="Google" id="ProtNLM"/>
    </source>
</evidence>
<sequence>MFLACGKSDDDGPSDPCAGTNISVSLSKTASEACTGTGTITVTASGSSGFTYKLNSGGAYQAENVFNNVAPGDYTVFAKDSKGCESSSTVTVDGEANGPTFTAVKSLINAKCISCHNGSNPAGVDFRTDCGIQQRGPAIKTQAVDQETMPQGGPPLNATEKKIITDWLAAGGKTSD</sequence>
<evidence type="ECO:0000313" key="2">
    <source>
        <dbReference type="Proteomes" id="UP000031408"/>
    </source>
</evidence>
<keyword evidence="2" id="KW-1185">Reference proteome</keyword>
<dbReference type="STRING" id="1349421.OI18_14080"/>
<protein>
    <recommendedName>
        <fullName evidence="3">Cytochrome c domain-containing protein</fullName>
    </recommendedName>
</protein>
<proteinExistence type="predicted"/>
<organism evidence="1 2">
    <name type="scientific">Flavihumibacter solisilvae</name>
    <dbReference type="NCBI Taxonomy" id="1349421"/>
    <lineage>
        <taxon>Bacteria</taxon>
        <taxon>Pseudomonadati</taxon>
        <taxon>Bacteroidota</taxon>
        <taxon>Chitinophagia</taxon>
        <taxon>Chitinophagales</taxon>
        <taxon>Chitinophagaceae</taxon>
        <taxon>Flavihumibacter</taxon>
    </lineage>
</organism>
<dbReference type="OrthoDB" id="1524994at2"/>
<reference evidence="1 2" key="1">
    <citation type="submission" date="2014-11" db="EMBL/GenBank/DDBJ databases">
        <title>Genome sequence of Flavihumibacter solisilvae 3-3.</title>
        <authorList>
            <person name="Zhou G."/>
            <person name="Li M."/>
            <person name="Wang G."/>
        </authorList>
    </citation>
    <scope>NUCLEOTIDE SEQUENCE [LARGE SCALE GENOMIC DNA]</scope>
    <source>
        <strain evidence="1 2">3-3</strain>
    </source>
</reference>
<dbReference type="AlphaFoldDB" id="A0A0C1IUG1"/>
<gene>
    <name evidence="1" type="ORF">OI18_14080</name>
</gene>
<evidence type="ECO:0000313" key="1">
    <source>
        <dbReference type="EMBL" id="KIC94119.1"/>
    </source>
</evidence>